<gene>
    <name evidence="1" type="ORF">FHR33_008192</name>
</gene>
<dbReference type="Proteomes" id="UP000579945">
    <property type="component" value="Unassembled WGS sequence"/>
</dbReference>
<sequence>MERCVECGRWPYAGAPGCRRCLALVDRIIEDGYQAFLKELDLEDDVAVAEMIVEEIKGYDWRVVDGAFERLTCGACGSRRGRGPKDCPPCELDEGFRYSAREVDRPGVMPRNEHAIRVGAAVLRNGHRHSPRALLSWQIGFPLVLSGYLPSTPEAQALRARVNRGATYEDLAAVHVPDLTGWPTTA</sequence>
<evidence type="ECO:0000313" key="1">
    <source>
        <dbReference type="EMBL" id="MBB3732332.1"/>
    </source>
</evidence>
<evidence type="ECO:0000313" key="2">
    <source>
        <dbReference type="Proteomes" id="UP000579945"/>
    </source>
</evidence>
<name>A0A7W5VQ72_9ACTN</name>
<dbReference type="GeneID" id="95394375"/>
<dbReference type="EMBL" id="JACIBV010000001">
    <property type="protein sequence ID" value="MBB3732332.1"/>
    <property type="molecule type" value="Genomic_DNA"/>
</dbReference>
<protein>
    <submittedName>
        <fullName evidence="1">Uncharacterized protein</fullName>
    </submittedName>
</protein>
<comment type="caution">
    <text evidence="1">The sequence shown here is derived from an EMBL/GenBank/DDBJ whole genome shotgun (WGS) entry which is preliminary data.</text>
</comment>
<keyword evidence="2" id="KW-1185">Reference proteome</keyword>
<organism evidence="1 2">
    <name type="scientific">Nonomuraea dietziae</name>
    <dbReference type="NCBI Taxonomy" id="65515"/>
    <lineage>
        <taxon>Bacteria</taxon>
        <taxon>Bacillati</taxon>
        <taxon>Actinomycetota</taxon>
        <taxon>Actinomycetes</taxon>
        <taxon>Streptosporangiales</taxon>
        <taxon>Streptosporangiaceae</taxon>
        <taxon>Nonomuraea</taxon>
    </lineage>
</organism>
<dbReference type="AlphaFoldDB" id="A0A7W5VQ72"/>
<accession>A0A7W5VQ72</accession>
<proteinExistence type="predicted"/>
<reference evidence="1 2" key="1">
    <citation type="submission" date="2020-08" db="EMBL/GenBank/DDBJ databases">
        <title>Sequencing the genomes of 1000 actinobacteria strains.</title>
        <authorList>
            <person name="Klenk H.-P."/>
        </authorList>
    </citation>
    <scope>NUCLEOTIDE SEQUENCE [LARGE SCALE GENOMIC DNA]</scope>
    <source>
        <strain evidence="1 2">DSM 44320</strain>
    </source>
</reference>
<dbReference type="RefSeq" id="WP_183659247.1">
    <property type="nucleotide sequence ID" value="NZ_JACIBV010000001.1"/>
</dbReference>